<dbReference type="EMBL" id="CP111024">
    <property type="protein sequence ID" value="WAR24444.1"/>
    <property type="molecule type" value="Genomic_DNA"/>
</dbReference>
<proteinExistence type="predicted"/>
<evidence type="ECO:0000313" key="10">
    <source>
        <dbReference type="Proteomes" id="UP001164746"/>
    </source>
</evidence>
<evidence type="ECO:0000313" key="9">
    <source>
        <dbReference type="EMBL" id="WAR24444.1"/>
    </source>
</evidence>
<sequence>MRPSHGVKAFSRNGSLSRRGRFVSTRPLYNIMSNTCRHGWKPSLFTVFTSVFIAFVADRKRQKTLDCKSEISYLSTRAILPSGVELVVSAIFMKNHSLAIKLCLDNSSASGWKTDNTEAWLRPIFNSWNDNGADMNTLILVSMWQQQSHGWMKRVSLQQILKYLNSNTSSTIQACNLTCLWLREVGEIVKLRPQMSVKGVLVTGAAGYVGTHAITELIQEGFKVIALDYRQDALTDAAARIKAVTGTEIQVFCVDLCDKHEIANVFQQVDVSHVLHLAGLKAVRQSHGSPLAFYNANVVATINLLEVMLEHGVCNILFSSSSKVYGTPSYLPLDETHPTGACTNPYGRTKYMVEEILRDTAASNQNFKVTVLRFFNPCGAHGSGLLGEDRSQPPQNLLPLICQVALGRRDHLTVYGSDYNTPDGTGIQPRNIKNLFYSGAGENVPVEFCGRKPGEIGACSADNSCAHRDLGTFNMFLHPY</sequence>
<dbReference type="PANTHER" id="PTHR43725:SF47">
    <property type="entry name" value="UDP-GLUCOSE 4-EPIMERASE"/>
    <property type="match status" value="1"/>
</dbReference>
<dbReference type="SUPFAM" id="SSF51735">
    <property type="entry name" value="NAD(P)-binding Rossmann-fold domains"/>
    <property type="match status" value="1"/>
</dbReference>
<reference evidence="9" key="1">
    <citation type="submission" date="2022-11" db="EMBL/GenBank/DDBJ databases">
        <title>Centuries of genome instability and evolution in soft-shell clam transmissible cancer (bioRxiv).</title>
        <authorList>
            <person name="Hart S.F.M."/>
            <person name="Yonemitsu M.A."/>
            <person name="Giersch R.M."/>
            <person name="Beal B.F."/>
            <person name="Arriagada G."/>
            <person name="Davis B.W."/>
            <person name="Ostrander E.A."/>
            <person name="Goff S.P."/>
            <person name="Metzger M.J."/>
        </authorList>
    </citation>
    <scope>NUCLEOTIDE SEQUENCE</scope>
    <source>
        <strain evidence="9">MELC-2E11</strain>
        <tissue evidence="9">Siphon/mantle</tissue>
    </source>
</reference>
<dbReference type="InterPro" id="IPR001509">
    <property type="entry name" value="Epimerase_deHydtase"/>
</dbReference>
<evidence type="ECO:0000256" key="4">
    <source>
        <dbReference type="ARBA" id="ARBA00013189"/>
    </source>
</evidence>
<keyword evidence="6" id="KW-0299">Galactose metabolism</keyword>
<keyword evidence="5" id="KW-0520">NAD</keyword>
<evidence type="ECO:0000256" key="5">
    <source>
        <dbReference type="ARBA" id="ARBA00023027"/>
    </source>
</evidence>
<comment type="catalytic activity">
    <reaction evidence="1">
        <text>UDP-alpha-D-glucose = UDP-alpha-D-galactose</text>
        <dbReference type="Rhea" id="RHEA:22168"/>
        <dbReference type="ChEBI" id="CHEBI:58885"/>
        <dbReference type="ChEBI" id="CHEBI:66914"/>
        <dbReference type="EC" id="5.1.3.2"/>
    </reaction>
</comment>
<comment type="pathway">
    <text evidence="3">Carbohydrate metabolism; galactose metabolism.</text>
</comment>
<keyword evidence="10" id="KW-1185">Reference proteome</keyword>
<accession>A0ABY7FTI1</accession>
<evidence type="ECO:0000256" key="3">
    <source>
        <dbReference type="ARBA" id="ARBA00004947"/>
    </source>
</evidence>
<comment type="cofactor">
    <cofactor evidence="2">
        <name>NAD(+)</name>
        <dbReference type="ChEBI" id="CHEBI:57540"/>
    </cofactor>
</comment>
<dbReference type="Proteomes" id="UP001164746">
    <property type="component" value="Chromosome 13"/>
</dbReference>
<evidence type="ECO:0000256" key="7">
    <source>
        <dbReference type="ARBA" id="ARBA00023235"/>
    </source>
</evidence>
<feature type="domain" description="NAD-dependent epimerase/dehydratase" evidence="8">
    <location>
        <begin position="200"/>
        <end position="417"/>
    </location>
</feature>
<dbReference type="PANTHER" id="PTHR43725">
    <property type="entry name" value="UDP-GLUCOSE 4-EPIMERASE"/>
    <property type="match status" value="1"/>
</dbReference>
<protein>
    <recommendedName>
        <fullName evidence="4">UDP-glucose 4-epimerase</fullName>
        <ecNumber evidence="4">5.1.3.2</ecNumber>
    </recommendedName>
</protein>
<dbReference type="Pfam" id="PF01370">
    <property type="entry name" value="Epimerase"/>
    <property type="match status" value="1"/>
</dbReference>
<evidence type="ECO:0000259" key="8">
    <source>
        <dbReference type="Pfam" id="PF01370"/>
    </source>
</evidence>
<evidence type="ECO:0000256" key="1">
    <source>
        <dbReference type="ARBA" id="ARBA00000083"/>
    </source>
</evidence>
<gene>
    <name evidence="9" type="ORF">MAR_038113</name>
</gene>
<dbReference type="EC" id="5.1.3.2" evidence="4"/>
<evidence type="ECO:0000256" key="2">
    <source>
        <dbReference type="ARBA" id="ARBA00001911"/>
    </source>
</evidence>
<dbReference type="Gene3D" id="3.40.50.720">
    <property type="entry name" value="NAD(P)-binding Rossmann-like Domain"/>
    <property type="match status" value="1"/>
</dbReference>
<name>A0ABY7FTI1_MYAAR</name>
<dbReference type="InterPro" id="IPR036291">
    <property type="entry name" value="NAD(P)-bd_dom_sf"/>
</dbReference>
<dbReference type="Gene3D" id="3.90.25.10">
    <property type="entry name" value="UDP-galactose 4-epimerase, domain 1"/>
    <property type="match status" value="1"/>
</dbReference>
<organism evidence="9 10">
    <name type="scientific">Mya arenaria</name>
    <name type="common">Soft-shell clam</name>
    <dbReference type="NCBI Taxonomy" id="6604"/>
    <lineage>
        <taxon>Eukaryota</taxon>
        <taxon>Metazoa</taxon>
        <taxon>Spiralia</taxon>
        <taxon>Lophotrochozoa</taxon>
        <taxon>Mollusca</taxon>
        <taxon>Bivalvia</taxon>
        <taxon>Autobranchia</taxon>
        <taxon>Heteroconchia</taxon>
        <taxon>Euheterodonta</taxon>
        <taxon>Imparidentia</taxon>
        <taxon>Neoheterodontei</taxon>
        <taxon>Myida</taxon>
        <taxon>Myoidea</taxon>
        <taxon>Myidae</taxon>
        <taxon>Mya</taxon>
    </lineage>
</organism>
<evidence type="ECO:0000256" key="6">
    <source>
        <dbReference type="ARBA" id="ARBA00023144"/>
    </source>
</evidence>
<keyword evidence="7" id="KW-0413">Isomerase</keyword>
<keyword evidence="6" id="KW-0119">Carbohydrate metabolism</keyword>